<evidence type="ECO:0000313" key="7">
    <source>
        <dbReference type="EMBL" id="PVX29771.1"/>
    </source>
</evidence>
<reference evidence="7 8" key="1">
    <citation type="submission" date="2018-05" db="EMBL/GenBank/DDBJ databases">
        <title>Description of Sphingomonas pokkalii sp nov, isolated from the rhizosphere of saline tolerant pokkali rice and its draft genome analysis.</title>
        <authorList>
            <person name="Menon R."/>
            <person name="Kumari S."/>
            <person name="Rameshkumar N."/>
        </authorList>
    </citation>
    <scope>NUCLEOTIDE SEQUENCE [LARGE SCALE GENOMIC DNA]</scope>
    <source>
        <strain evidence="7 8">L3B27</strain>
    </source>
</reference>
<comment type="subcellular location">
    <subcellularLocation>
        <location evidence="1">Cell outer membrane</location>
        <topology evidence="1">Lipid-anchor</topology>
    </subcellularLocation>
</comment>
<name>A0A2U0SEN9_9SPHN</name>
<keyword evidence="8" id="KW-1185">Reference proteome</keyword>
<dbReference type="InterPro" id="IPR051407">
    <property type="entry name" value="Bact_OM_lipoprot/Surf_antigen"/>
</dbReference>
<evidence type="ECO:0000259" key="6">
    <source>
        <dbReference type="Pfam" id="PF05433"/>
    </source>
</evidence>
<dbReference type="PANTHER" id="PTHR35603">
    <property type="match status" value="1"/>
</dbReference>
<dbReference type="AlphaFoldDB" id="A0A2U0SEN9"/>
<dbReference type="InterPro" id="IPR008816">
    <property type="entry name" value="Gly_zipper_2TM_dom"/>
</dbReference>
<keyword evidence="4" id="KW-0472">Membrane</keyword>
<evidence type="ECO:0000256" key="4">
    <source>
        <dbReference type="ARBA" id="ARBA00023136"/>
    </source>
</evidence>
<comment type="similarity">
    <text evidence="2">Belongs to the rickettsiale 17 kDa surface antigen family.</text>
</comment>
<dbReference type="Proteomes" id="UP000245890">
    <property type="component" value="Unassembled WGS sequence"/>
</dbReference>
<dbReference type="EMBL" id="QENQ01000001">
    <property type="protein sequence ID" value="PVX29771.1"/>
    <property type="molecule type" value="Genomic_DNA"/>
</dbReference>
<dbReference type="PANTHER" id="PTHR35603:SF2">
    <property type="entry name" value="OUTER MEMBRANE LIPOPROTEIN"/>
    <property type="match status" value="1"/>
</dbReference>
<dbReference type="PROSITE" id="PS51257">
    <property type="entry name" value="PROKAR_LIPOPROTEIN"/>
    <property type="match status" value="1"/>
</dbReference>
<evidence type="ECO:0000256" key="3">
    <source>
        <dbReference type="ARBA" id="ARBA00015281"/>
    </source>
</evidence>
<feature type="domain" description="Glycine zipper 2TM" evidence="6">
    <location>
        <begin position="89"/>
        <end position="128"/>
    </location>
</feature>
<evidence type="ECO:0000256" key="1">
    <source>
        <dbReference type="ARBA" id="ARBA00004459"/>
    </source>
</evidence>
<keyword evidence="5" id="KW-0449">Lipoprotein</keyword>
<gene>
    <name evidence="7" type="ORF">DD559_10910</name>
</gene>
<accession>A0A2U0SEN9</accession>
<sequence>MRIFALGMVAAATLVSGCVGDNYGPGSSSYGGYRSYDYDRPDPAYNGYYADRYYREGRNYRERRLSRNDRVYRGQDGRYYCRRNDGTTGLIVGGVAGGLLGNLIAPGGSGTLGTLLGAAAGAAAGRSIDRDNVTCR</sequence>
<organism evidence="7 8">
    <name type="scientific">Sphingomonas pokkalii</name>
    <dbReference type="NCBI Taxonomy" id="2175090"/>
    <lineage>
        <taxon>Bacteria</taxon>
        <taxon>Pseudomonadati</taxon>
        <taxon>Pseudomonadota</taxon>
        <taxon>Alphaproteobacteria</taxon>
        <taxon>Sphingomonadales</taxon>
        <taxon>Sphingomonadaceae</taxon>
        <taxon>Sphingomonas</taxon>
    </lineage>
</organism>
<dbReference type="GO" id="GO:0009279">
    <property type="term" value="C:cell outer membrane"/>
    <property type="evidence" value="ECO:0007669"/>
    <property type="project" value="UniProtKB-SubCell"/>
</dbReference>
<dbReference type="Pfam" id="PF05433">
    <property type="entry name" value="Rick_17kDa_Anti"/>
    <property type="match status" value="1"/>
</dbReference>
<evidence type="ECO:0000313" key="8">
    <source>
        <dbReference type="Proteomes" id="UP000245890"/>
    </source>
</evidence>
<evidence type="ECO:0000256" key="5">
    <source>
        <dbReference type="ARBA" id="ARBA00023288"/>
    </source>
</evidence>
<evidence type="ECO:0000256" key="2">
    <source>
        <dbReference type="ARBA" id="ARBA00008681"/>
    </source>
</evidence>
<protein>
    <recommendedName>
        <fullName evidence="3">17 kDa surface antigen</fullName>
    </recommendedName>
</protein>
<comment type="caution">
    <text evidence="7">The sequence shown here is derived from an EMBL/GenBank/DDBJ whole genome shotgun (WGS) entry which is preliminary data.</text>
</comment>
<proteinExistence type="inferred from homology"/>
<dbReference type="RefSeq" id="WP_116469190.1">
    <property type="nucleotide sequence ID" value="NZ_QENQ01000001.1"/>
</dbReference>